<dbReference type="CDD" id="cd10170">
    <property type="entry name" value="ASKHA_NBD_HSP70"/>
    <property type="match status" value="1"/>
</dbReference>
<dbReference type="SUPFAM" id="SSF53067">
    <property type="entry name" value="Actin-like ATPase domain"/>
    <property type="match status" value="2"/>
</dbReference>
<gene>
    <name evidence="1" type="ORF">B0J12DRAFT_696533</name>
</gene>
<dbReference type="EMBL" id="JAGTJR010000006">
    <property type="protein sequence ID" value="KAH7058859.1"/>
    <property type="molecule type" value="Genomic_DNA"/>
</dbReference>
<name>A0ABQ8GNA0_9PEZI</name>
<proteinExistence type="predicted"/>
<evidence type="ECO:0000313" key="1">
    <source>
        <dbReference type="EMBL" id="KAH7058859.1"/>
    </source>
</evidence>
<protein>
    <recommendedName>
        <fullName evidence="3">Heat shock protein Hsp70</fullName>
    </recommendedName>
</protein>
<dbReference type="PANTHER" id="PTHR14187:SF81">
    <property type="entry name" value="HSP70 FAMILY PROTEIN (AFU_ORTHOLOGUE AFUA_4G14040)"/>
    <property type="match status" value="1"/>
</dbReference>
<evidence type="ECO:0000313" key="2">
    <source>
        <dbReference type="Proteomes" id="UP000774617"/>
    </source>
</evidence>
<sequence>MNTERYKLIVAVDYGTTYTGQEKIGSLAHSKNSCSDASISISFITTNTRDIEKIEIVNEWPGNAESVFKVPSKIAYAAENPGLDDDQWGFNVKSSMGCYTWTKLLLDKNIRLTDFDDSKLEDVFRSGIMRLPAHKSAQDVVYDYLKKVYEYLVAQLCKHFRKEIFYATPMECWLTVPAIWSDAAKDATRAAAIEAGFASRPGDEVKLITEPEAAALAALKPHVVPNSLDPVVPSEGILVCDCGGGTVVITTYTIEQFYPKLSSKELCVGIGGKCGSTAIDRHFNEWML</sequence>
<evidence type="ECO:0008006" key="3">
    <source>
        <dbReference type="Google" id="ProtNLM"/>
    </source>
</evidence>
<reference evidence="1 2" key="1">
    <citation type="journal article" date="2021" name="Nat. Commun.">
        <title>Genetic determinants of endophytism in the Arabidopsis root mycobiome.</title>
        <authorList>
            <person name="Mesny F."/>
            <person name="Miyauchi S."/>
            <person name="Thiergart T."/>
            <person name="Pickel B."/>
            <person name="Atanasova L."/>
            <person name="Karlsson M."/>
            <person name="Huettel B."/>
            <person name="Barry K.W."/>
            <person name="Haridas S."/>
            <person name="Chen C."/>
            <person name="Bauer D."/>
            <person name="Andreopoulos W."/>
            <person name="Pangilinan J."/>
            <person name="LaButti K."/>
            <person name="Riley R."/>
            <person name="Lipzen A."/>
            <person name="Clum A."/>
            <person name="Drula E."/>
            <person name="Henrissat B."/>
            <person name="Kohler A."/>
            <person name="Grigoriev I.V."/>
            <person name="Martin F.M."/>
            <person name="Hacquard S."/>
        </authorList>
    </citation>
    <scope>NUCLEOTIDE SEQUENCE [LARGE SCALE GENOMIC DNA]</scope>
    <source>
        <strain evidence="1 2">MPI-SDFR-AT-0080</strain>
    </source>
</reference>
<dbReference type="Gene3D" id="3.30.420.40">
    <property type="match status" value="1"/>
</dbReference>
<keyword evidence="2" id="KW-1185">Reference proteome</keyword>
<dbReference type="PANTHER" id="PTHR14187">
    <property type="entry name" value="ALPHA KINASE/ELONGATION FACTOR 2 KINASE"/>
    <property type="match status" value="1"/>
</dbReference>
<comment type="caution">
    <text evidence="1">The sequence shown here is derived from an EMBL/GenBank/DDBJ whole genome shotgun (WGS) entry which is preliminary data.</text>
</comment>
<dbReference type="Proteomes" id="UP000774617">
    <property type="component" value="Unassembled WGS sequence"/>
</dbReference>
<accession>A0ABQ8GNA0</accession>
<organism evidence="1 2">
    <name type="scientific">Macrophomina phaseolina</name>
    <dbReference type="NCBI Taxonomy" id="35725"/>
    <lineage>
        <taxon>Eukaryota</taxon>
        <taxon>Fungi</taxon>
        <taxon>Dikarya</taxon>
        <taxon>Ascomycota</taxon>
        <taxon>Pezizomycotina</taxon>
        <taxon>Dothideomycetes</taxon>
        <taxon>Dothideomycetes incertae sedis</taxon>
        <taxon>Botryosphaeriales</taxon>
        <taxon>Botryosphaeriaceae</taxon>
        <taxon>Macrophomina</taxon>
    </lineage>
</organism>
<dbReference type="InterPro" id="IPR043129">
    <property type="entry name" value="ATPase_NBD"/>
</dbReference>